<proteinExistence type="inferred from homology"/>
<protein>
    <submittedName>
        <fullName evidence="4">Archaetidylinositol phosphate synthase</fullName>
        <ecNumber evidence="4">2.7.8.39</ecNumber>
    </submittedName>
</protein>
<evidence type="ECO:0000256" key="3">
    <source>
        <dbReference type="SAM" id="Phobius"/>
    </source>
</evidence>
<keyword evidence="3" id="KW-1133">Transmembrane helix</keyword>
<feature type="transmembrane region" description="Helical" evidence="3">
    <location>
        <begin position="30"/>
        <end position="48"/>
    </location>
</feature>
<feature type="transmembrane region" description="Helical" evidence="3">
    <location>
        <begin position="176"/>
        <end position="196"/>
    </location>
</feature>
<gene>
    <name evidence="4" type="primary">pgsA</name>
    <name evidence="4" type="ORF">MPGFIOMI_00019</name>
</gene>
<dbReference type="GO" id="GO:0008654">
    <property type="term" value="P:phospholipid biosynthetic process"/>
    <property type="evidence" value="ECO:0007669"/>
    <property type="project" value="InterPro"/>
</dbReference>
<reference evidence="4" key="1">
    <citation type="submission" date="2020-06" db="EMBL/GenBank/DDBJ databases">
        <title>Unique genomic features of the anaerobic methanotrophic archaea.</title>
        <authorList>
            <person name="Chadwick G.L."/>
            <person name="Skennerton C.T."/>
            <person name="Laso-Perez R."/>
            <person name="Leu A.O."/>
            <person name="Speth D.R."/>
            <person name="Yu H."/>
            <person name="Morgan-Lang C."/>
            <person name="Hatzenpichler R."/>
            <person name="Goudeau D."/>
            <person name="Malmstrom R."/>
            <person name="Brazelton W.J."/>
            <person name="Woyke T."/>
            <person name="Hallam S.J."/>
            <person name="Tyson G.W."/>
            <person name="Wegener G."/>
            <person name="Boetius A."/>
            <person name="Orphan V."/>
        </authorList>
    </citation>
    <scope>NUCLEOTIDE SEQUENCE</scope>
</reference>
<dbReference type="EMBL" id="MT631262">
    <property type="protein sequence ID" value="QNO47421.1"/>
    <property type="molecule type" value="Genomic_DNA"/>
</dbReference>
<dbReference type="AlphaFoldDB" id="A0A7G9YHD7"/>
<evidence type="ECO:0000313" key="4">
    <source>
        <dbReference type="EMBL" id="QNO47421.1"/>
    </source>
</evidence>
<dbReference type="Gene3D" id="1.20.120.1760">
    <property type="match status" value="1"/>
</dbReference>
<feature type="transmembrane region" description="Helical" evidence="3">
    <location>
        <begin position="55"/>
        <end position="72"/>
    </location>
</feature>
<dbReference type="Pfam" id="PF01066">
    <property type="entry name" value="CDP-OH_P_transf"/>
    <property type="match status" value="1"/>
</dbReference>
<comment type="similarity">
    <text evidence="2">Belongs to the CDP-alcohol phosphatidyltransferase class-I family.</text>
</comment>
<keyword evidence="3" id="KW-0472">Membrane</keyword>
<organism evidence="4">
    <name type="scientific">Candidatus Methanogaster sp. ANME-2c ERB4</name>
    <dbReference type="NCBI Taxonomy" id="2759911"/>
    <lineage>
        <taxon>Archaea</taxon>
        <taxon>Methanobacteriati</taxon>
        <taxon>Methanobacteriota</taxon>
        <taxon>Stenosarchaea group</taxon>
        <taxon>Methanomicrobia</taxon>
        <taxon>Methanosarcinales</taxon>
        <taxon>ANME-2 cluster</taxon>
        <taxon>Candidatus Methanogasteraceae</taxon>
        <taxon>Candidatus Methanogaster</taxon>
    </lineage>
</organism>
<dbReference type="GO" id="GO:0016780">
    <property type="term" value="F:phosphotransferase activity, for other substituted phosphate groups"/>
    <property type="evidence" value="ECO:0007669"/>
    <property type="project" value="InterPro"/>
</dbReference>
<dbReference type="PROSITE" id="PS00379">
    <property type="entry name" value="CDP_ALCOHOL_P_TRANSF"/>
    <property type="match status" value="1"/>
</dbReference>
<dbReference type="InterPro" id="IPR048254">
    <property type="entry name" value="CDP_ALCOHOL_P_TRANSF_CS"/>
</dbReference>
<dbReference type="InterPro" id="IPR043130">
    <property type="entry name" value="CDP-OH_PTrfase_TM_dom"/>
</dbReference>
<keyword evidence="3" id="KW-0812">Transmembrane</keyword>
<dbReference type="GO" id="GO:0016020">
    <property type="term" value="C:membrane"/>
    <property type="evidence" value="ECO:0007669"/>
    <property type="project" value="InterPro"/>
</dbReference>
<evidence type="ECO:0000256" key="2">
    <source>
        <dbReference type="RuleBase" id="RU003750"/>
    </source>
</evidence>
<dbReference type="InterPro" id="IPR000462">
    <property type="entry name" value="CDP-OH_P_trans"/>
</dbReference>
<sequence length="204" mass="21891">MSLDSLRPYAEKILKPLANILSRAGVTPDATSVLSLIFAAGAGVLYTISCGDRTLALAAGVLVLLNGIADAMDGEIARIAGTASIRGDFLDHVIDRYADVFIICGIFFGEYIDWRIGVAAIVGTLLTSYLGTQAQAVGLGRHYGGILGRADRLVLIMLASLMYFLYPYEIYGASSLGWSIVLIAVASNLTTLQRFVHIWKELSE</sequence>
<evidence type="ECO:0000256" key="1">
    <source>
        <dbReference type="ARBA" id="ARBA00022679"/>
    </source>
</evidence>
<name>A0A7G9YHD7_9EURY</name>
<keyword evidence="1 2" id="KW-0808">Transferase</keyword>
<feature type="transmembrane region" description="Helical" evidence="3">
    <location>
        <begin position="114"/>
        <end position="132"/>
    </location>
</feature>
<accession>A0A7G9YHD7</accession>
<dbReference type="EC" id="2.7.8.39" evidence="4"/>